<sequence length="253" mass="25096">MRARERHVLEGALRDHYRAGEAVGAAPRALVEAVRAELARPVRPGPLAIVTAQVRRIGAAAWVLHGALVLVVAALALSGVDVAPVAGAIGSALALASLTEVTRSRSCGMAELEAACAVNAQSVACARALVLGCADAAALLALVLLAAEGPGAWAMLAQGCAPYLVAAGAGLLAARRAASADATAAAVASATGVCAACVALRGLWPAAFAPATAIGWWVAAALAFAFAALEVRAWLRSAASAFSDDPVRAAAAL</sequence>
<reference evidence="2" key="2">
    <citation type="submission" date="2021-04" db="EMBL/GenBank/DDBJ databases">
        <authorList>
            <person name="Gilroy R."/>
        </authorList>
    </citation>
    <scope>NUCLEOTIDE SEQUENCE</scope>
    <source>
        <strain evidence="2">ChiHjej12B11-14209</strain>
    </source>
</reference>
<dbReference type="EMBL" id="DXBM01000001">
    <property type="protein sequence ID" value="HIZ45409.1"/>
    <property type="molecule type" value="Genomic_DNA"/>
</dbReference>
<accession>A0A9D2EWX1</accession>
<keyword evidence="1" id="KW-1133">Transmembrane helix</keyword>
<feature type="transmembrane region" description="Helical" evidence="1">
    <location>
        <begin position="128"/>
        <end position="147"/>
    </location>
</feature>
<feature type="transmembrane region" description="Helical" evidence="1">
    <location>
        <begin position="216"/>
        <end position="235"/>
    </location>
</feature>
<feature type="transmembrane region" description="Helical" evidence="1">
    <location>
        <begin position="57"/>
        <end position="76"/>
    </location>
</feature>
<evidence type="ECO:0000256" key="1">
    <source>
        <dbReference type="SAM" id="Phobius"/>
    </source>
</evidence>
<dbReference type="Proteomes" id="UP000824062">
    <property type="component" value="Unassembled WGS sequence"/>
</dbReference>
<reference evidence="2" key="1">
    <citation type="journal article" date="2021" name="PeerJ">
        <title>Extensive microbial diversity within the chicken gut microbiome revealed by metagenomics and culture.</title>
        <authorList>
            <person name="Gilroy R."/>
            <person name="Ravi A."/>
            <person name="Getino M."/>
            <person name="Pursley I."/>
            <person name="Horton D.L."/>
            <person name="Alikhan N.F."/>
            <person name="Baker D."/>
            <person name="Gharbi K."/>
            <person name="Hall N."/>
            <person name="Watson M."/>
            <person name="Adriaenssens E.M."/>
            <person name="Foster-Nyarko E."/>
            <person name="Jarju S."/>
            <person name="Secka A."/>
            <person name="Antonio M."/>
            <person name="Oren A."/>
            <person name="Chaudhuri R.R."/>
            <person name="La Ragione R."/>
            <person name="Hildebrand F."/>
            <person name="Pallen M.J."/>
        </authorList>
    </citation>
    <scope>NUCLEOTIDE SEQUENCE</scope>
    <source>
        <strain evidence="2">ChiHjej12B11-14209</strain>
    </source>
</reference>
<evidence type="ECO:0000313" key="2">
    <source>
        <dbReference type="EMBL" id="HIZ45409.1"/>
    </source>
</evidence>
<keyword evidence="1" id="KW-0812">Transmembrane</keyword>
<organism evidence="2 3">
    <name type="scientific">Candidatus Olsenella pullistercoris</name>
    <dbReference type="NCBI Taxonomy" id="2838712"/>
    <lineage>
        <taxon>Bacteria</taxon>
        <taxon>Bacillati</taxon>
        <taxon>Actinomycetota</taxon>
        <taxon>Coriobacteriia</taxon>
        <taxon>Coriobacteriales</taxon>
        <taxon>Atopobiaceae</taxon>
        <taxon>Olsenella</taxon>
    </lineage>
</organism>
<feature type="transmembrane region" description="Helical" evidence="1">
    <location>
        <begin position="82"/>
        <end position="99"/>
    </location>
</feature>
<protein>
    <submittedName>
        <fullName evidence="2">Uncharacterized protein</fullName>
    </submittedName>
</protein>
<gene>
    <name evidence="2" type="ORF">IAA19_00060</name>
</gene>
<proteinExistence type="predicted"/>
<feature type="transmembrane region" description="Helical" evidence="1">
    <location>
        <begin position="185"/>
        <end position="204"/>
    </location>
</feature>
<dbReference type="AlphaFoldDB" id="A0A9D2EWX1"/>
<name>A0A9D2EWX1_9ACTN</name>
<evidence type="ECO:0000313" key="3">
    <source>
        <dbReference type="Proteomes" id="UP000824062"/>
    </source>
</evidence>
<feature type="transmembrane region" description="Helical" evidence="1">
    <location>
        <begin position="153"/>
        <end position="173"/>
    </location>
</feature>
<keyword evidence="1" id="KW-0472">Membrane</keyword>
<comment type="caution">
    <text evidence="2">The sequence shown here is derived from an EMBL/GenBank/DDBJ whole genome shotgun (WGS) entry which is preliminary data.</text>
</comment>